<dbReference type="Pfam" id="PF13181">
    <property type="entry name" value="TPR_8"/>
    <property type="match status" value="1"/>
</dbReference>
<evidence type="ECO:0000256" key="1">
    <source>
        <dbReference type="ARBA" id="ARBA00022803"/>
    </source>
</evidence>
<keyword evidence="1 2" id="KW-0802">TPR repeat</keyword>
<dbReference type="PROSITE" id="PS50005">
    <property type="entry name" value="TPR"/>
    <property type="match status" value="1"/>
</dbReference>
<evidence type="ECO:0000313" key="3">
    <source>
        <dbReference type="EMBL" id="CAD8087156.1"/>
    </source>
</evidence>
<dbReference type="PANTHER" id="PTHR12558:SF13">
    <property type="entry name" value="CELL DIVISION CYCLE PROTEIN 27 HOMOLOG"/>
    <property type="match status" value="1"/>
</dbReference>
<protein>
    <recommendedName>
        <fullName evidence="5">Tetratricopeptide repeat protein</fullName>
    </recommendedName>
</protein>
<accession>A0A8S1NA20</accession>
<keyword evidence="4" id="KW-1185">Reference proteome</keyword>
<dbReference type="PANTHER" id="PTHR12558">
    <property type="entry name" value="CELL DIVISION CYCLE 16,23,27"/>
    <property type="match status" value="1"/>
</dbReference>
<proteinExistence type="predicted"/>
<gene>
    <name evidence="3" type="ORF">PSON_ATCC_30995.1.T0510039</name>
</gene>
<dbReference type="AlphaFoldDB" id="A0A8S1NA20"/>
<name>A0A8S1NA20_9CILI</name>
<dbReference type="Proteomes" id="UP000692954">
    <property type="component" value="Unassembled WGS sequence"/>
</dbReference>
<feature type="repeat" description="TPR" evidence="2">
    <location>
        <begin position="121"/>
        <end position="154"/>
    </location>
</feature>
<evidence type="ECO:0000313" key="4">
    <source>
        <dbReference type="Proteomes" id="UP000692954"/>
    </source>
</evidence>
<comment type="caution">
    <text evidence="3">The sequence shown here is derived from an EMBL/GenBank/DDBJ whole genome shotgun (WGS) entry which is preliminary data.</text>
</comment>
<dbReference type="InterPro" id="IPR019734">
    <property type="entry name" value="TPR_rpt"/>
</dbReference>
<reference evidence="3" key="1">
    <citation type="submission" date="2021-01" db="EMBL/GenBank/DDBJ databases">
        <authorList>
            <consortium name="Genoscope - CEA"/>
            <person name="William W."/>
        </authorList>
    </citation>
    <scope>NUCLEOTIDE SEQUENCE</scope>
</reference>
<dbReference type="EMBL" id="CAJJDN010000051">
    <property type="protein sequence ID" value="CAD8087156.1"/>
    <property type="molecule type" value="Genomic_DNA"/>
</dbReference>
<organism evidence="3 4">
    <name type="scientific">Paramecium sonneborni</name>
    <dbReference type="NCBI Taxonomy" id="65129"/>
    <lineage>
        <taxon>Eukaryota</taxon>
        <taxon>Sar</taxon>
        <taxon>Alveolata</taxon>
        <taxon>Ciliophora</taxon>
        <taxon>Intramacronucleata</taxon>
        <taxon>Oligohymenophorea</taxon>
        <taxon>Peniculida</taxon>
        <taxon>Parameciidae</taxon>
        <taxon>Paramecium</taxon>
    </lineage>
</organism>
<evidence type="ECO:0000256" key="2">
    <source>
        <dbReference type="PROSITE-ProRule" id="PRU00339"/>
    </source>
</evidence>
<sequence length="546" mass="65279">MQDKQIEEKNPNINQLKDLINVLQMTKEFGKIIVMDMTFYKCIRKMEINTSEVKNLIRETRHLIFEAEWLKIANKAEQLFNKTQNYRMFIVQFQAYIFCDQDPKLIIECLEKALKLKPQSKRLNLQLGNQYYDLKNYEKALEFYQVANQKRPSYKLLYKIGLIYQCLEQHELAIQYFTKAGDQNVNIYISKMDSFEALKQYDQALECCLIVISMEPQEAQYYLKQIYLLERLGRQDQIQQVKEKLQNTENFYTEKFFYEKRNLETQKVLLQKKQSQIGLKLTKSQIITSQQSKSIKLFIDSFFYTFTMYLVEKLQLIDLNQALEDIKKYINDQQIEQLKDFNEIMAGCLKSVIPNFEEKQIQLNLKLWYQKKIEKNLNNKNEIQYLQELFGRLSKQNEIQIIITDRINEDYKSIINRQNKNKNFQLQLLAFSQIANKQDSMILKSNEGQLGFEYSVLLLAYLVSFTKLADDHEDFETLIFRFFVQKDLEQFQISQSNIKISQENQKNKQGYNELTDSEIRDPRIKKQLQQFQLIAENDQVNKNKSL</sequence>
<evidence type="ECO:0008006" key="5">
    <source>
        <dbReference type="Google" id="ProtNLM"/>
    </source>
</evidence>